<protein>
    <submittedName>
        <fullName evidence="1">Uncharacterized protein</fullName>
    </submittedName>
</protein>
<evidence type="ECO:0000313" key="2">
    <source>
        <dbReference type="Proteomes" id="UP000280507"/>
    </source>
</evidence>
<name>A0A3M8Q1I7_9GAMM</name>
<proteinExistence type="predicted"/>
<comment type="caution">
    <text evidence="1">The sequence shown here is derived from an EMBL/GenBank/DDBJ whole genome shotgun (WGS) entry which is preliminary data.</text>
</comment>
<organism evidence="1 2">
    <name type="scientific">Marinomonas hwangdonensis</name>
    <dbReference type="NCBI Taxonomy" id="1053647"/>
    <lineage>
        <taxon>Bacteria</taxon>
        <taxon>Pseudomonadati</taxon>
        <taxon>Pseudomonadota</taxon>
        <taxon>Gammaproteobacteria</taxon>
        <taxon>Oceanospirillales</taxon>
        <taxon>Oceanospirillaceae</taxon>
        <taxon>Marinomonas</taxon>
    </lineage>
</organism>
<gene>
    <name evidence="1" type="ORF">EBI00_13425</name>
</gene>
<dbReference type="Proteomes" id="UP000280507">
    <property type="component" value="Unassembled WGS sequence"/>
</dbReference>
<keyword evidence="2" id="KW-1185">Reference proteome</keyword>
<dbReference type="AlphaFoldDB" id="A0A3M8Q1I7"/>
<accession>A0A3M8Q1I7</accession>
<reference evidence="1 2" key="1">
    <citation type="journal article" date="2012" name="Int. J. Syst. Evol. Microbiol.">
        <title>Marinomonas hwangdonensis sp. nov., isolated from seawater.</title>
        <authorList>
            <person name="Jung Y.T."/>
            <person name="Oh T.K."/>
            <person name="Yoon J.H."/>
        </authorList>
    </citation>
    <scope>NUCLEOTIDE SEQUENCE [LARGE SCALE GENOMIC DNA]</scope>
    <source>
        <strain evidence="1 2">HDW-15</strain>
    </source>
</reference>
<sequence>MLYACVSLCVVLVAVWMVCRPVIKVGIDDQGAYLFDDRYFFRLVFVRANGFQLIAKVETEQASWWHYVLPPYRVIYCDNLPKSSYRRLRSFAAQQILLRRSEDAKKRFNV</sequence>
<evidence type="ECO:0000313" key="1">
    <source>
        <dbReference type="EMBL" id="RNF49024.1"/>
    </source>
</evidence>
<dbReference type="EMBL" id="RIZG01000009">
    <property type="protein sequence ID" value="RNF49024.1"/>
    <property type="molecule type" value="Genomic_DNA"/>
</dbReference>